<proteinExistence type="predicted"/>
<keyword evidence="4" id="KW-1185">Reference proteome</keyword>
<gene>
    <name evidence="2" type="ORF">A8L58_04745</name>
    <name evidence="1" type="ORF">AXH35_03280</name>
</gene>
<reference evidence="1 3" key="2">
    <citation type="submission" date="2016-02" db="EMBL/GenBank/DDBJ databases">
        <title>Complete Genome Sequence of Propionibacterium acidipropionici ATCC 55737.</title>
        <authorList>
            <person name="Luna Flores C.H."/>
            <person name="Nielsen L.K."/>
            <person name="Marcellin E."/>
        </authorList>
    </citation>
    <scope>NUCLEOTIDE SEQUENCE [LARGE SCALE GENOMIC DNA]</scope>
    <source>
        <strain evidence="1 3">ATCC 55737</strain>
    </source>
</reference>
<dbReference type="Proteomes" id="UP000075221">
    <property type="component" value="Chromosome"/>
</dbReference>
<dbReference type="EMBL" id="CP015970">
    <property type="protein sequence ID" value="AOZ46137.1"/>
    <property type="molecule type" value="Genomic_DNA"/>
</dbReference>
<evidence type="ECO:0000313" key="1">
    <source>
        <dbReference type="EMBL" id="AMS04648.1"/>
    </source>
</evidence>
<evidence type="ECO:0000313" key="4">
    <source>
        <dbReference type="Proteomes" id="UP000178666"/>
    </source>
</evidence>
<name>A0AAC9FBY8_9ACTN</name>
<protein>
    <submittedName>
        <fullName evidence="1">Uncharacterized protein</fullName>
    </submittedName>
</protein>
<dbReference type="Proteomes" id="UP000178666">
    <property type="component" value="Chromosome"/>
</dbReference>
<accession>A0AAC9FBY8</accession>
<sequence>MNAARPRTRTRGRPPTTAKLMEELEWQLDCHEGRGAILQTLGLGTEKSLKNACQRAQRMDLWHRFNGNQNRQEDGDGHR</sequence>
<organism evidence="1 3">
    <name type="scientific">Acidipropionibacterium acidipropionici</name>
    <dbReference type="NCBI Taxonomy" id="1748"/>
    <lineage>
        <taxon>Bacteria</taxon>
        <taxon>Bacillati</taxon>
        <taxon>Actinomycetota</taxon>
        <taxon>Actinomycetes</taxon>
        <taxon>Propionibacteriales</taxon>
        <taxon>Propionibacteriaceae</taxon>
        <taxon>Acidipropionibacterium</taxon>
    </lineage>
</organism>
<evidence type="ECO:0000313" key="2">
    <source>
        <dbReference type="EMBL" id="AOZ46137.1"/>
    </source>
</evidence>
<evidence type="ECO:0000313" key="3">
    <source>
        <dbReference type="Proteomes" id="UP000075221"/>
    </source>
</evidence>
<reference evidence="2 4" key="1">
    <citation type="journal article" date="2016" name="Plant Dis.">
        <title>Improved production of propionic acid using genome shuffling.</title>
        <authorList>
            <person name="Luna-Flores C.H."/>
            <person name="Palfreyman R.W."/>
            <person name="Kromer J.O."/>
            <person name="Nielsen L.K."/>
            <person name="Marcellin E."/>
        </authorList>
    </citation>
    <scope>NUCLEOTIDE SEQUENCE [LARGE SCALE GENOMIC DNA]</scope>
    <source>
        <strain evidence="2 4">F3E8</strain>
    </source>
</reference>
<dbReference type="EMBL" id="CP014352">
    <property type="protein sequence ID" value="AMS04648.1"/>
    <property type="molecule type" value="Genomic_DNA"/>
</dbReference>
<dbReference type="AlphaFoldDB" id="A0AAC9FBY8"/>